<evidence type="ECO:0000256" key="1">
    <source>
        <dbReference type="SAM" id="Coils"/>
    </source>
</evidence>
<reference evidence="2" key="1">
    <citation type="submission" date="2021-02" db="EMBL/GenBank/DDBJ databases">
        <authorList>
            <person name="Nowell W R."/>
        </authorList>
    </citation>
    <scope>NUCLEOTIDE SEQUENCE</scope>
</reference>
<name>A0A820QT29_9BILA</name>
<proteinExistence type="predicted"/>
<dbReference type="Proteomes" id="UP000663881">
    <property type="component" value="Unassembled WGS sequence"/>
</dbReference>
<feature type="non-terminal residue" evidence="2">
    <location>
        <position position="1"/>
    </location>
</feature>
<feature type="coiled-coil region" evidence="1">
    <location>
        <begin position="9"/>
        <end position="82"/>
    </location>
</feature>
<evidence type="ECO:0000313" key="3">
    <source>
        <dbReference type="Proteomes" id="UP000663881"/>
    </source>
</evidence>
<dbReference type="AlphaFoldDB" id="A0A820QT29"/>
<evidence type="ECO:0000313" key="2">
    <source>
        <dbReference type="EMBL" id="CAF4424853.1"/>
    </source>
</evidence>
<protein>
    <submittedName>
        <fullName evidence="2">Uncharacterized protein</fullName>
    </submittedName>
</protein>
<gene>
    <name evidence="2" type="ORF">OKA104_LOCUS52739</name>
</gene>
<comment type="caution">
    <text evidence="2">The sequence shown here is derived from an EMBL/GenBank/DDBJ whole genome shotgun (WGS) entry which is preliminary data.</text>
</comment>
<sequence length="107" mass="13047">IIKDKDTRFNELQQKYDEQTNGVQSIKDEYSSHSNEQNQQIKVLEDELEKSRKLLEDERILIEKQRQEHMKTQEQLEASLQERTLDFEEMKRRLVKAVRYEKSYTIQ</sequence>
<organism evidence="2 3">
    <name type="scientific">Adineta steineri</name>
    <dbReference type="NCBI Taxonomy" id="433720"/>
    <lineage>
        <taxon>Eukaryota</taxon>
        <taxon>Metazoa</taxon>
        <taxon>Spiralia</taxon>
        <taxon>Gnathifera</taxon>
        <taxon>Rotifera</taxon>
        <taxon>Eurotatoria</taxon>
        <taxon>Bdelloidea</taxon>
        <taxon>Adinetida</taxon>
        <taxon>Adinetidae</taxon>
        <taxon>Adineta</taxon>
    </lineage>
</organism>
<dbReference type="EMBL" id="CAJOAY010031296">
    <property type="protein sequence ID" value="CAF4424853.1"/>
    <property type="molecule type" value="Genomic_DNA"/>
</dbReference>
<accession>A0A820QT29</accession>
<keyword evidence="1" id="KW-0175">Coiled coil</keyword>